<feature type="domain" description="Sm" evidence="1">
    <location>
        <begin position="6"/>
        <end position="43"/>
    </location>
</feature>
<name>A0A132NSE0_GIAIN</name>
<evidence type="ECO:0000313" key="3">
    <source>
        <dbReference type="Proteomes" id="UP000070089"/>
    </source>
</evidence>
<comment type="caution">
    <text evidence="2">The sequence shown here is derived from an EMBL/GenBank/DDBJ whole genome shotgun (WGS) entry which is preliminary data.</text>
</comment>
<organism evidence="2 3">
    <name type="scientific">Giardia duodenalis assemblage B</name>
    <dbReference type="NCBI Taxonomy" id="1394984"/>
    <lineage>
        <taxon>Eukaryota</taxon>
        <taxon>Metamonada</taxon>
        <taxon>Diplomonadida</taxon>
        <taxon>Hexamitidae</taxon>
        <taxon>Giardiinae</taxon>
        <taxon>Giardia</taxon>
    </lineage>
</organism>
<protein>
    <recommendedName>
        <fullName evidence="1">Sm domain-containing protein</fullName>
    </recommendedName>
</protein>
<dbReference type="VEuPathDB" id="GiardiaDB:QR46_3096"/>
<evidence type="ECO:0000313" key="2">
    <source>
        <dbReference type="EMBL" id="KWX12918.1"/>
    </source>
</evidence>
<gene>
    <name evidence="2" type="ORF">QR46_3096</name>
</gene>
<proteinExistence type="predicted"/>
<reference evidence="2 3" key="1">
    <citation type="journal article" date="2015" name="Mol. Biochem. Parasitol.">
        <title>Identification of polymorphic genes for use in assemblage B genotyping assays through comparative genomics of multiple assemblage B Giardia duodenalis isolates.</title>
        <authorList>
            <person name="Wielinga C."/>
            <person name="Thompson R.C."/>
            <person name="Monis P."/>
            <person name="Ryan U."/>
        </authorList>
    </citation>
    <scope>NUCLEOTIDE SEQUENCE [LARGE SCALE GENOMIC DNA]</scope>
    <source>
        <strain evidence="2 3">BAH15c1</strain>
    </source>
</reference>
<dbReference type="InterPro" id="IPR010920">
    <property type="entry name" value="LSM_dom_sf"/>
</dbReference>
<dbReference type="Pfam" id="PF01423">
    <property type="entry name" value="LSM"/>
    <property type="match status" value="1"/>
</dbReference>
<dbReference type="OrthoDB" id="10256176at2759"/>
<dbReference type="AlphaFoldDB" id="A0A132NSE0"/>
<accession>A0A132NSE0</accession>
<dbReference type="InterPro" id="IPR001163">
    <property type="entry name" value="Sm_dom_euk/arc"/>
</dbReference>
<dbReference type="Proteomes" id="UP000070089">
    <property type="component" value="Unassembled WGS sequence"/>
</dbReference>
<dbReference type="Gene3D" id="2.30.30.100">
    <property type="match status" value="1"/>
</dbReference>
<dbReference type="SUPFAM" id="SSF50182">
    <property type="entry name" value="Sm-like ribonucleoproteins"/>
    <property type="match status" value="1"/>
</dbReference>
<dbReference type="CDD" id="cd00600">
    <property type="entry name" value="Sm_like"/>
    <property type="match status" value="1"/>
</dbReference>
<dbReference type="EMBL" id="JXTI01000093">
    <property type="protein sequence ID" value="KWX12918.1"/>
    <property type="molecule type" value="Genomic_DNA"/>
</dbReference>
<sequence length="66" mass="7412">MSQKEQLSSLTGSRVELIFTTGGKITGTIEATDEYENILLTNVLFDGERFDRVLLSATKIVRHRVL</sequence>
<evidence type="ECO:0000259" key="1">
    <source>
        <dbReference type="Pfam" id="PF01423"/>
    </source>
</evidence>